<proteinExistence type="evidence at transcript level"/>
<dbReference type="PANTHER" id="PTHR10131:SF94">
    <property type="entry name" value="TNF RECEPTOR-ASSOCIATED FACTOR 4"/>
    <property type="match status" value="1"/>
</dbReference>
<dbReference type="GO" id="GO:0043122">
    <property type="term" value="P:regulation of canonical NF-kappaB signal transduction"/>
    <property type="evidence" value="ECO:0007669"/>
    <property type="project" value="TreeGrafter"/>
</dbReference>
<accession>A0A1E1XT23</accession>
<feature type="non-terminal residue" evidence="1">
    <location>
        <position position="1"/>
    </location>
</feature>
<organism evidence="1">
    <name type="scientific">Amblyomma sculptum</name>
    <name type="common">Tick</name>
    <dbReference type="NCBI Taxonomy" id="1581419"/>
    <lineage>
        <taxon>Eukaryota</taxon>
        <taxon>Metazoa</taxon>
        <taxon>Ecdysozoa</taxon>
        <taxon>Arthropoda</taxon>
        <taxon>Chelicerata</taxon>
        <taxon>Arachnida</taxon>
        <taxon>Acari</taxon>
        <taxon>Parasitiformes</taxon>
        <taxon>Ixodida</taxon>
        <taxon>Ixodoidea</taxon>
        <taxon>Ixodidae</taxon>
        <taxon>Amblyomminae</taxon>
        <taxon>Amblyomma</taxon>
    </lineage>
</organism>
<reference evidence="1" key="1">
    <citation type="submission" date="2016-09" db="EMBL/GenBank/DDBJ databases">
        <authorList>
            <person name="Capua I."/>
            <person name="De Benedictis P."/>
            <person name="Joannis T."/>
            <person name="Lombin L.H."/>
            <person name="Cattoli G."/>
        </authorList>
    </citation>
    <scope>NUCLEOTIDE SEQUENCE</scope>
</reference>
<dbReference type="SUPFAM" id="SSF49599">
    <property type="entry name" value="TRAF domain-like"/>
    <property type="match status" value="1"/>
</dbReference>
<sequence>RVLGFGDHVDQKTVEFLEEPEDTQVCSWCGVVATEVLWFPCSHVTCYACISVAFEATVPVCLIDETRLPDRTNNYRQDNKSVADKQVRCLNVAEGCEFTGRLADLDEHLRKACAFYMTTCSKCGDKVAYKDVRSHYTACKSAVGVFIHDTDARSLLEGLANVRKEIEQALGSSSD</sequence>
<reference evidence="1" key="2">
    <citation type="journal article" date="2017" name="Front. Cell. Infect. Microbiol.">
        <title>Analysis of the Salivary Gland Transcriptome of Unfed and Partially Fed Amblyomma sculptum Ticks and Descriptive Proteome of the Saliva.</title>
        <authorList>
            <person name="Esteves E."/>
            <person name="Maruyama S.R."/>
            <person name="Kawahara R."/>
            <person name="Fujita A."/>
            <person name="Martins L.A."/>
            <person name="Righi A.A."/>
            <person name="Costa F.B."/>
            <person name="Palmisano G."/>
            <person name="Labruna M.B."/>
            <person name="Sa-Nunes A."/>
            <person name="Ribeiro J.M.C."/>
            <person name="Fogaca A.C."/>
        </authorList>
    </citation>
    <scope>NUCLEOTIDE SEQUENCE</scope>
</reference>
<name>A0A1E1XT23_AMBSC</name>
<dbReference type="SUPFAM" id="SSF57850">
    <property type="entry name" value="RING/U-box"/>
    <property type="match status" value="1"/>
</dbReference>
<dbReference type="Gene3D" id="3.30.40.10">
    <property type="entry name" value="Zinc/RING finger domain, C3HC4 (zinc finger)"/>
    <property type="match status" value="2"/>
</dbReference>
<feature type="non-terminal residue" evidence="1">
    <location>
        <position position="175"/>
    </location>
</feature>
<evidence type="ECO:0000313" key="1">
    <source>
        <dbReference type="EMBL" id="JAU02449.1"/>
    </source>
</evidence>
<dbReference type="PANTHER" id="PTHR10131">
    <property type="entry name" value="TNF RECEPTOR ASSOCIATED FACTOR"/>
    <property type="match status" value="1"/>
</dbReference>
<protein>
    <submittedName>
        <fullName evidence="1">Putative regulation of interferon-beta production</fullName>
    </submittedName>
</protein>
<dbReference type="InterPro" id="IPR013083">
    <property type="entry name" value="Znf_RING/FYVE/PHD"/>
</dbReference>
<dbReference type="AlphaFoldDB" id="A0A1E1XT23"/>
<dbReference type="EMBL" id="GFAA01000986">
    <property type="protein sequence ID" value="JAU02449.1"/>
    <property type="molecule type" value="mRNA"/>
</dbReference>